<proteinExistence type="predicted"/>
<evidence type="ECO:0000313" key="3">
    <source>
        <dbReference type="Proteomes" id="UP000813427"/>
    </source>
</evidence>
<organism evidence="2 3">
    <name type="scientific">Fusarium tricinctum</name>
    <dbReference type="NCBI Taxonomy" id="61284"/>
    <lineage>
        <taxon>Eukaryota</taxon>
        <taxon>Fungi</taxon>
        <taxon>Dikarya</taxon>
        <taxon>Ascomycota</taxon>
        <taxon>Pezizomycotina</taxon>
        <taxon>Sordariomycetes</taxon>
        <taxon>Hypocreomycetidae</taxon>
        <taxon>Hypocreales</taxon>
        <taxon>Nectriaceae</taxon>
        <taxon>Fusarium</taxon>
        <taxon>Fusarium tricinctum species complex</taxon>
    </lineage>
</organism>
<name>A0A8K0RP15_9HYPO</name>
<comment type="caution">
    <text evidence="2">The sequence shown here is derived from an EMBL/GenBank/DDBJ whole genome shotgun (WGS) entry which is preliminary data.</text>
</comment>
<gene>
    <name evidence="2" type="ORF">BKA59DRAFT_271513</name>
</gene>
<evidence type="ECO:0008006" key="4">
    <source>
        <dbReference type="Google" id="ProtNLM"/>
    </source>
</evidence>
<feature type="signal peptide" evidence="1">
    <location>
        <begin position="1"/>
        <end position="21"/>
    </location>
</feature>
<sequence length="116" mass="12744">MVSVFLVFAQFHVLPLNDNTAAPIHSQECCRGCECSCKPQRGVCQNTSYHFPAPFSFSPFKQSPNLTLQVSPNYTTKATIASRDGRATVRGVGASVPSIPVTPHSHLHYQGRRLRS</sequence>
<reference evidence="2" key="1">
    <citation type="journal article" date="2021" name="Nat. Commun.">
        <title>Genetic determinants of endophytism in the Arabidopsis root mycobiome.</title>
        <authorList>
            <person name="Mesny F."/>
            <person name="Miyauchi S."/>
            <person name="Thiergart T."/>
            <person name="Pickel B."/>
            <person name="Atanasova L."/>
            <person name="Karlsson M."/>
            <person name="Huettel B."/>
            <person name="Barry K.W."/>
            <person name="Haridas S."/>
            <person name="Chen C."/>
            <person name="Bauer D."/>
            <person name="Andreopoulos W."/>
            <person name="Pangilinan J."/>
            <person name="LaButti K."/>
            <person name="Riley R."/>
            <person name="Lipzen A."/>
            <person name="Clum A."/>
            <person name="Drula E."/>
            <person name="Henrissat B."/>
            <person name="Kohler A."/>
            <person name="Grigoriev I.V."/>
            <person name="Martin F.M."/>
            <person name="Hacquard S."/>
        </authorList>
    </citation>
    <scope>NUCLEOTIDE SEQUENCE</scope>
    <source>
        <strain evidence="2">MPI-SDFR-AT-0068</strain>
    </source>
</reference>
<dbReference type="EMBL" id="JAGPXF010000006">
    <property type="protein sequence ID" value="KAH7239141.1"/>
    <property type="molecule type" value="Genomic_DNA"/>
</dbReference>
<evidence type="ECO:0000313" key="2">
    <source>
        <dbReference type="EMBL" id="KAH7239141.1"/>
    </source>
</evidence>
<dbReference type="AlphaFoldDB" id="A0A8K0RP15"/>
<protein>
    <recommendedName>
        <fullName evidence="4">Secreted protein</fullName>
    </recommendedName>
</protein>
<keyword evidence="3" id="KW-1185">Reference proteome</keyword>
<feature type="chain" id="PRO_5035436445" description="Secreted protein" evidence="1">
    <location>
        <begin position="22"/>
        <end position="116"/>
    </location>
</feature>
<accession>A0A8K0RP15</accession>
<keyword evidence="1" id="KW-0732">Signal</keyword>
<dbReference type="Proteomes" id="UP000813427">
    <property type="component" value="Unassembled WGS sequence"/>
</dbReference>
<evidence type="ECO:0000256" key="1">
    <source>
        <dbReference type="SAM" id="SignalP"/>
    </source>
</evidence>